<dbReference type="EMBL" id="GL945480">
    <property type="protein sequence ID" value="EGN99442.1"/>
    <property type="molecule type" value="Genomic_DNA"/>
</dbReference>
<dbReference type="OrthoDB" id="2651057at2759"/>
<proteinExistence type="predicted"/>
<organism evidence="2">
    <name type="scientific">Serpula lacrymans var. lacrymans (strain S7.3)</name>
    <name type="common">Dry rot fungus</name>
    <dbReference type="NCBI Taxonomy" id="936435"/>
    <lineage>
        <taxon>Eukaryota</taxon>
        <taxon>Fungi</taxon>
        <taxon>Dikarya</taxon>
        <taxon>Basidiomycota</taxon>
        <taxon>Agaricomycotina</taxon>
        <taxon>Agaricomycetes</taxon>
        <taxon>Agaricomycetidae</taxon>
        <taxon>Boletales</taxon>
        <taxon>Coniophorineae</taxon>
        <taxon>Serpulaceae</taxon>
        <taxon>Serpula</taxon>
    </lineage>
</organism>
<dbReference type="Proteomes" id="UP000008063">
    <property type="component" value="Unassembled WGS sequence"/>
</dbReference>
<dbReference type="AlphaFoldDB" id="F8PX63"/>
<reference evidence="2" key="1">
    <citation type="journal article" date="2011" name="Science">
        <title>The plant cell wall-decomposing machinery underlies the functional diversity of forest fungi.</title>
        <authorList>
            <person name="Eastwood D.C."/>
            <person name="Floudas D."/>
            <person name="Binder M."/>
            <person name="Majcherczyk A."/>
            <person name="Schneider P."/>
            <person name="Aerts A."/>
            <person name="Asiegbu F.O."/>
            <person name="Baker S.E."/>
            <person name="Barry K."/>
            <person name="Bendiksby M."/>
            <person name="Blumentritt M."/>
            <person name="Coutinho P.M."/>
            <person name="Cullen D."/>
            <person name="de Vries R.P."/>
            <person name="Gathman A."/>
            <person name="Goodell B."/>
            <person name="Henrissat B."/>
            <person name="Ihrmark K."/>
            <person name="Kauserud H."/>
            <person name="Kohler A."/>
            <person name="LaButti K."/>
            <person name="Lapidus A."/>
            <person name="Lavin J.L."/>
            <person name="Lee Y.-H."/>
            <person name="Lindquist E."/>
            <person name="Lilly W."/>
            <person name="Lucas S."/>
            <person name="Morin E."/>
            <person name="Murat C."/>
            <person name="Oguiza J.A."/>
            <person name="Park J."/>
            <person name="Pisabarro A.G."/>
            <person name="Riley R."/>
            <person name="Rosling A."/>
            <person name="Salamov A."/>
            <person name="Schmidt O."/>
            <person name="Schmutz J."/>
            <person name="Skrede I."/>
            <person name="Stenlid J."/>
            <person name="Wiebenga A."/>
            <person name="Xie X."/>
            <person name="Kuees U."/>
            <person name="Hibbett D.S."/>
            <person name="Hoffmeister D."/>
            <person name="Hoegberg N."/>
            <person name="Martin F."/>
            <person name="Grigoriev I.V."/>
            <person name="Watkinson S.C."/>
        </authorList>
    </citation>
    <scope>NUCLEOTIDE SEQUENCE [LARGE SCALE GENOMIC DNA]</scope>
    <source>
        <strain evidence="2">strain S7.3</strain>
    </source>
</reference>
<sequence length="65" mass="7276">PQGIFVNGTHFHPRVFLSTIHEIYEKVIIEGGNGADLEMEYQAFAAIVTTKSELLWRTQNTLEGG</sequence>
<evidence type="ECO:0000313" key="2">
    <source>
        <dbReference type="Proteomes" id="UP000008063"/>
    </source>
</evidence>
<name>F8PX63_SERL3</name>
<accession>F8PX63</accession>
<dbReference type="HOGENOM" id="CLU_2856087_0_0_1"/>
<feature type="non-terminal residue" evidence="1">
    <location>
        <position position="1"/>
    </location>
</feature>
<gene>
    <name evidence="1" type="ORF">SERLA73DRAFT_137769</name>
</gene>
<protein>
    <submittedName>
        <fullName evidence="1">Uncharacterized protein</fullName>
    </submittedName>
</protein>
<keyword evidence="2" id="KW-1185">Reference proteome</keyword>
<dbReference type="InParanoid" id="F8PX63"/>
<evidence type="ECO:0000313" key="1">
    <source>
        <dbReference type="EMBL" id="EGN99442.1"/>
    </source>
</evidence>